<dbReference type="PANTHER" id="PTHR19854:SF1">
    <property type="entry name" value="GUANINE NUCLEOTIDE-BINDING PROTEIN SUBUNIT BETA-LIKE PROTEIN 1"/>
    <property type="match status" value="1"/>
</dbReference>
<dbReference type="VEuPathDB" id="VectorBase:AMEC007636"/>
<dbReference type="SUPFAM" id="SSF50978">
    <property type="entry name" value="WD40 repeat-like"/>
    <property type="match status" value="1"/>
</dbReference>
<dbReference type="PANTHER" id="PTHR19854">
    <property type="entry name" value="TRANSDUCIN BETA-LIKE 3"/>
    <property type="match status" value="1"/>
</dbReference>
<sequence>MALLPPDPVFCLRSPEACSYYSLCFHTPEHLYAGTDKGTVQLWELNTNRTSYQLAVGSSPLLNLAHTSDALITQEKDGTVKLWALADAEYLLRHEISTEHVGFCRLAYDARTSTVIVPRDRAAISVLCGKTFSETMRLTPTADDEKALPYGTVMCFLPMELQSQRYLLAGYESGALVLWDCRTGRPVSSTTHYVTENADCVQTIDYDPVTNRGVCGGSADKLSVFSIDRNTHQLLPKSDIAIKNAGVHRVRIRKDLKVFASAGWDGRLRIFSWKSLRPLAVLTEHKGELLDVAYSEAKVTMWNAPVMAAAGKDGQISLWDFSMPPVRYSCASPAIPSPSFVRSASSCSSASSCRCCCTTSRFRLRNGLLRSTISLRSRSMSVSSFVPPSATPSCSSIFPPASRRVILNFGNNRLADSAGSRYASSSPIGGTGSPAVSVATIVESAYVGSDTSPTGLEGSTGSSFHSSFRLLVAASRSASFPWLPTVKSSGTSESSPSGGSGSTASSPPNASSLSTSITAVASVARCSSCCSARFTSIFSLSPFGRAAFRKSITGIGTGMGSGSGRMIGYGTRIVTGGAAPPNPSRFGTGGRLPAGPPKGPPVSGLGGGPIGGGGGAGGGCAFGRLGRPAGNRSWAGLRGKKGARNRFNGGGRNCGGIFNTGPPGGGGGGGPSGPPLFGLGRVGSVLGWSDLDSSFDAGATDMSGFLAGVGDRSSTGEGSGDERTGSEGTGDTDSDRSDTGDIEQLLQFFIHSSGVMRLTAWRTCRHQSHVFARLKDARRDWEKHASVQKIMPSVVPSMPV</sequence>
<evidence type="ECO:0000256" key="1">
    <source>
        <dbReference type="ARBA" id="ARBA00022574"/>
    </source>
</evidence>
<dbReference type="AlphaFoldDB" id="A0A182TSQ8"/>
<feature type="region of interest" description="Disordered" evidence="3">
    <location>
        <begin position="585"/>
        <end position="610"/>
    </location>
</feature>
<evidence type="ECO:0000256" key="3">
    <source>
        <dbReference type="SAM" id="MobiDB-lite"/>
    </source>
</evidence>
<dbReference type="EnsemblMetazoa" id="AMEC007636-RA">
    <property type="protein sequence ID" value="AMEC007636-PA"/>
    <property type="gene ID" value="AMEC007636"/>
</dbReference>
<name>A0A182TSQ8_9DIPT</name>
<organism evidence="4 5">
    <name type="scientific">Anopheles melas</name>
    <dbReference type="NCBI Taxonomy" id="34690"/>
    <lineage>
        <taxon>Eukaryota</taxon>
        <taxon>Metazoa</taxon>
        <taxon>Ecdysozoa</taxon>
        <taxon>Arthropoda</taxon>
        <taxon>Hexapoda</taxon>
        <taxon>Insecta</taxon>
        <taxon>Pterygota</taxon>
        <taxon>Neoptera</taxon>
        <taxon>Endopterygota</taxon>
        <taxon>Diptera</taxon>
        <taxon>Nematocera</taxon>
        <taxon>Culicoidea</taxon>
        <taxon>Culicidae</taxon>
        <taxon>Anophelinae</taxon>
        <taxon>Anopheles</taxon>
    </lineage>
</organism>
<feature type="region of interest" description="Disordered" evidence="3">
    <location>
        <begin position="485"/>
        <end position="511"/>
    </location>
</feature>
<reference evidence="5" key="1">
    <citation type="submission" date="2014-01" db="EMBL/GenBank/DDBJ databases">
        <title>The Genome Sequence of Anopheles melas CM1001059_A (V2).</title>
        <authorList>
            <consortium name="The Broad Institute Genomics Platform"/>
            <person name="Neafsey D.E."/>
            <person name="Besansky N."/>
            <person name="Howell P."/>
            <person name="Walton C."/>
            <person name="Young S.K."/>
            <person name="Zeng Q."/>
            <person name="Gargeya S."/>
            <person name="Fitzgerald M."/>
            <person name="Haas B."/>
            <person name="Abouelleil A."/>
            <person name="Allen A.W."/>
            <person name="Alvarado L."/>
            <person name="Arachchi H.M."/>
            <person name="Berlin A.M."/>
            <person name="Chapman S.B."/>
            <person name="Gainer-Dewar J."/>
            <person name="Goldberg J."/>
            <person name="Griggs A."/>
            <person name="Gujja S."/>
            <person name="Hansen M."/>
            <person name="Howarth C."/>
            <person name="Imamovic A."/>
            <person name="Ireland A."/>
            <person name="Larimer J."/>
            <person name="McCowan C."/>
            <person name="Murphy C."/>
            <person name="Pearson M."/>
            <person name="Poon T.W."/>
            <person name="Priest M."/>
            <person name="Roberts A."/>
            <person name="Saif S."/>
            <person name="Shea T."/>
            <person name="Sisk P."/>
            <person name="Sykes S."/>
            <person name="Wortman J."/>
            <person name="Nusbaum C."/>
            <person name="Birren B."/>
        </authorList>
    </citation>
    <scope>NUCLEOTIDE SEQUENCE [LARGE SCALE GENOMIC DNA]</scope>
    <source>
        <strain evidence="5">CM1001059</strain>
    </source>
</reference>
<proteinExistence type="predicted"/>
<keyword evidence="5" id="KW-1185">Reference proteome</keyword>
<dbReference type="Proteomes" id="UP000075902">
    <property type="component" value="Unassembled WGS sequence"/>
</dbReference>
<dbReference type="InterPro" id="IPR015943">
    <property type="entry name" value="WD40/YVTN_repeat-like_dom_sf"/>
</dbReference>
<reference evidence="4" key="2">
    <citation type="submission" date="2020-05" db="UniProtKB">
        <authorList>
            <consortium name="EnsemblMetazoa"/>
        </authorList>
    </citation>
    <scope>IDENTIFICATION</scope>
    <source>
        <strain evidence="4">CM1001059</strain>
    </source>
</reference>
<dbReference type="InterPro" id="IPR001680">
    <property type="entry name" value="WD40_rpt"/>
</dbReference>
<dbReference type="PROSITE" id="PS00678">
    <property type="entry name" value="WD_REPEATS_1"/>
    <property type="match status" value="1"/>
</dbReference>
<dbReference type="InterPro" id="IPR019775">
    <property type="entry name" value="WD40_repeat_CS"/>
</dbReference>
<dbReference type="Gene3D" id="2.130.10.10">
    <property type="entry name" value="YVTN repeat-like/Quinoprotein amine dehydrogenase"/>
    <property type="match status" value="2"/>
</dbReference>
<accession>A0A182TSQ8</accession>
<protein>
    <submittedName>
        <fullName evidence="4">WD_REPEATS_REGION domain-containing protein</fullName>
    </submittedName>
</protein>
<dbReference type="InterPro" id="IPR036322">
    <property type="entry name" value="WD40_repeat_dom_sf"/>
</dbReference>
<feature type="region of interest" description="Disordered" evidence="3">
    <location>
        <begin position="708"/>
        <end position="738"/>
    </location>
</feature>
<dbReference type="SMART" id="SM00320">
    <property type="entry name" value="WD40"/>
    <property type="match status" value="4"/>
</dbReference>
<evidence type="ECO:0000313" key="5">
    <source>
        <dbReference type="Proteomes" id="UP000075902"/>
    </source>
</evidence>
<evidence type="ECO:0000256" key="2">
    <source>
        <dbReference type="ARBA" id="ARBA00022737"/>
    </source>
</evidence>
<keyword evidence="1" id="KW-0853">WD repeat</keyword>
<keyword evidence="2" id="KW-0677">Repeat</keyword>
<evidence type="ECO:0000313" key="4">
    <source>
        <dbReference type="EnsemblMetazoa" id="AMEC007636-PA"/>
    </source>
</evidence>
<dbReference type="STRING" id="34690.A0A182TSQ8"/>